<dbReference type="AlphaFoldDB" id="A0A0E2BIN2"/>
<protein>
    <submittedName>
        <fullName evidence="2">Uncharacterized protein</fullName>
    </submittedName>
</protein>
<evidence type="ECO:0000313" key="2">
    <source>
        <dbReference type="EMBL" id="EKO35206.1"/>
    </source>
</evidence>
<organism evidence="2 3">
    <name type="scientific">Leptospira santarosai str. MOR084</name>
    <dbReference type="NCBI Taxonomy" id="1049984"/>
    <lineage>
        <taxon>Bacteria</taxon>
        <taxon>Pseudomonadati</taxon>
        <taxon>Spirochaetota</taxon>
        <taxon>Spirochaetia</taxon>
        <taxon>Leptospirales</taxon>
        <taxon>Leptospiraceae</taxon>
        <taxon>Leptospira</taxon>
    </lineage>
</organism>
<keyword evidence="1" id="KW-1133">Transmembrane helix</keyword>
<evidence type="ECO:0000313" key="3">
    <source>
        <dbReference type="Proteomes" id="UP000006329"/>
    </source>
</evidence>
<gene>
    <name evidence="2" type="ORF">LEP1GSC179_3937</name>
</gene>
<dbReference type="Proteomes" id="UP000006329">
    <property type="component" value="Unassembled WGS sequence"/>
</dbReference>
<reference evidence="2" key="1">
    <citation type="submission" date="2012-10" db="EMBL/GenBank/DDBJ databases">
        <authorList>
            <person name="Harkins D.M."/>
            <person name="Durkin A.S."/>
            <person name="Brinkac L.M."/>
            <person name="Haft D.H."/>
            <person name="Selengut J.D."/>
            <person name="Sanka R."/>
            <person name="DePew J."/>
            <person name="Purushe J."/>
            <person name="Matthias M.A."/>
            <person name="Vinetz J.M."/>
            <person name="Sutton G.G."/>
            <person name="Nierman W.C."/>
            <person name="Fouts D.E."/>
        </authorList>
    </citation>
    <scope>NUCLEOTIDE SEQUENCE [LARGE SCALE GENOMIC DNA]</scope>
    <source>
        <strain evidence="2">MOR084</strain>
    </source>
</reference>
<name>A0A0E2BIN2_9LEPT</name>
<dbReference type="EMBL" id="AHON02000015">
    <property type="protein sequence ID" value="EKO35206.1"/>
    <property type="molecule type" value="Genomic_DNA"/>
</dbReference>
<keyword evidence="3" id="KW-1185">Reference proteome</keyword>
<keyword evidence="1" id="KW-0812">Transmembrane</keyword>
<keyword evidence="1" id="KW-0472">Membrane</keyword>
<comment type="caution">
    <text evidence="2">The sequence shown here is derived from an EMBL/GenBank/DDBJ whole genome shotgun (WGS) entry which is preliminary data.</text>
</comment>
<proteinExistence type="predicted"/>
<evidence type="ECO:0000256" key="1">
    <source>
        <dbReference type="SAM" id="Phobius"/>
    </source>
</evidence>
<sequence>MKVTVFQMMLKYIYNRRIVLCIKLVIIVVICGVRVESIYADKDSNFRKKGIIIISATPMFGKEVEGTDRSTNNYFGLKSHNYQYGRYALDLAYNFFENLSIGIRYFETKNQKNSISYPNFPTVPVNFVNYLNSYEYELRYRQPASEIFVSYYPFVGNDFFVTWLAGKTAGTIESYHKNDLNSISVLSGKVINDYPSSVKITNDPKSYFGMGIGYRWIILENLLIDVSYDIKLPGKTKEFVSVNDNLFLLAIHPNSNTAIRTVSGSSATLTSVQSFYLRIGIAF</sequence>
<accession>A0A0E2BIN2</accession>
<feature type="transmembrane region" description="Helical" evidence="1">
    <location>
        <begin position="20"/>
        <end position="40"/>
    </location>
</feature>